<gene>
    <name evidence="2" type="ORF">NFI88_04165</name>
</gene>
<dbReference type="PANTHER" id="PTHR34219">
    <property type="entry name" value="IRON-REGULATED INNER MEMBRANE PROTEIN-RELATED"/>
    <property type="match status" value="1"/>
</dbReference>
<protein>
    <submittedName>
        <fullName evidence="2">PepSY domain-containing protein</fullName>
    </submittedName>
</protein>
<name>A0ABT1VUM7_9PROT</name>
<organism evidence="2 3">
    <name type="scientific">Rhizosaccharibacter radicis</name>
    <dbReference type="NCBI Taxonomy" id="2782605"/>
    <lineage>
        <taxon>Bacteria</taxon>
        <taxon>Pseudomonadati</taxon>
        <taxon>Pseudomonadota</taxon>
        <taxon>Alphaproteobacteria</taxon>
        <taxon>Acetobacterales</taxon>
        <taxon>Acetobacteraceae</taxon>
        <taxon>Rhizosaccharibacter</taxon>
    </lineage>
</organism>
<dbReference type="RefSeq" id="WP_422918764.1">
    <property type="nucleotide sequence ID" value="NZ_JAMZEJ010000002.1"/>
</dbReference>
<dbReference type="InterPro" id="IPR005625">
    <property type="entry name" value="PepSY-ass_TM"/>
</dbReference>
<dbReference type="Proteomes" id="UP001524547">
    <property type="component" value="Unassembled WGS sequence"/>
</dbReference>
<feature type="transmembrane region" description="Helical" evidence="1">
    <location>
        <begin position="437"/>
        <end position="462"/>
    </location>
</feature>
<accession>A0ABT1VUM7</accession>
<evidence type="ECO:0000313" key="3">
    <source>
        <dbReference type="Proteomes" id="UP001524547"/>
    </source>
</evidence>
<feature type="transmembrane region" description="Helical" evidence="1">
    <location>
        <begin position="23"/>
        <end position="47"/>
    </location>
</feature>
<feature type="transmembrane region" description="Helical" evidence="1">
    <location>
        <begin position="395"/>
        <end position="417"/>
    </location>
</feature>
<keyword evidence="3" id="KW-1185">Reference proteome</keyword>
<feature type="transmembrane region" description="Helical" evidence="1">
    <location>
        <begin position="151"/>
        <end position="173"/>
    </location>
</feature>
<dbReference type="PANTHER" id="PTHR34219:SF1">
    <property type="entry name" value="PEPSY DOMAIN-CONTAINING PROTEIN"/>
    <property type="match status" value="1"/>
</dbReference>
<sequence>MHGSLPPPGAARFWPRRHTLWRWHFYAGLFCIPFVLMLSVTGMIYLFKPQIDGWIDRPFDRLPPAAHPGAPSAEVAAALRMVPGGRLLAFELPHAAGGAPRVLVQRGSTTFRAYVDPRDLSVPKLVREDRRFERLVFRLHGQLLMGNGGSLVVELAASWCIVMILTGLCLWWPRPDPTRHGPAGLLLPRLGPPARRFDRRFWRELHGASGFWASGLLLFLLISGLPWAYGWGSLLQEARDLAAPRAATAAARASPDWQVGNVPAGVEIAGAATPVRGDGPPPAADADASMADMPGMGGMAGPAPMDDGAALDAVVPAAARLHLAEPVLITPPARPGGSWTARSDSQNRLLRDSASIDAEGRVTARLPFSGRPLLDRVIGIGVAVHEGHLFGWANMVLNALAAVLAATLGVSSLVLWLGRRPAGRLGAPRPLPPRRVAIGFGMLVLLMGCLLPMFGASAVLVWGLDRLLLRRWIGWRRWLGVEEPEAPPPAG</sequence>
<comment type="caution">
    <text evidence="2">The sequence shown here is derived from an EMBL/GenBank/DDBJ whole genome shotgun (WGS) entry which is preliminary data.</text>
</comment>
<reference evidence="2 3" key="1">
    <citation type="submission" date="2022-06" db="EMBL/GenBank/DDBJ databases">
        <title>Rhizosaccharibacter gen. nov. sp. nov. KSS12, endophytic bacteria isolated from sugarcane.</title>
        <authorList>
            <person name="Pitiwittayakul N."/>
        </authorList>
    </citation>
    <scope>NUCLEOTIDE SEQUENCE [LARGE SCALE GENOMIC DNA]</scope>
    <source>
        <strain evidence="2 3">KSS12</strain>
    </source>
</reference>
<keyword evidence="1" id="KW-1133">Transmembrane helix</keyword>
<dbReference type="Pfam" id="PF03929">
    <property type="entry name" value="PepSY_TM"/>
    <property type="match status" value="1"/>
</dbReference>
<keyword evidence="1" id="KW-0812">Transmembrane</keyword>
<evidence type="ECO:0000256" key="1">
    <source>
        <dbReference type="SAM" id="Phobius"/>
    </source>
</evidence>
<feature type="transmembrane region" description="Helical" evidence="1">
    <location>
        <begin position="210"/>
        <end position="229"/>
    </location>
</feature>
<proteinExistence type="predicted"/>
<keyword evidence="1" id="KW-0472">Membrane</keyword>
<evidence type="ECO:0000313" key="2">
    <source>
        <dbReference type="EMBL" id="MCQ8240034.1"/>
    </source>
</evidence>
<dbReference type="EMBL" id="JAMZEJ010000002">
    <property type="protein sequence ID" value="MCQ8240034.1"/>
    <property type="molecule type" value="Genomic_DNA"/>
</dbReference>